<dbReference type="Proteomes" id="UP000494102">
    <property type="component" value="Unassembled WGS sequence"/>
</dbReference>
<organism evidence="3 4">
    <name type="scientific">Paraburkholderia phenoliruptrix</name>
    <dbReference type="NCBI Taxonomy" id="252970"/>
    <lineage>
        <taxon>Bacteria</taxon>
        <taxon>Pseudomonadati</taxon>
        <taxon>Pseudomonadota</taxon>
        <taxon>Betaproteobacteria</taxon>
        <taxon>Burkholderiales</taxon>
        <taxon>Burkholderiaceae</taxon>
        <taxon>Paraburkholderia</taxon>
    </lineage>
</organism>
<dbReference type="GO" id="GO:0036382">
    <property type="term" value="F:flavin reductase (NADH) activity"/>
    <property type="evidence" value="ECO:0007669"/>
    <property type="project" value="UniProtKB-EC"/>
</dbReference>
<gene>
    <name evidence="3" type="primary">C1-hpah_1</name>
    <name evidence="3" type="ORF">LMG9964_00968</name>
</gene>
<dbReference type="PANTHER" id="PTHR30466">
    <property type="entry name" value="FLAVIN REDUCTASE"/>
    <property type="match status" value="1"/>
</dbReference>
<evidence type="ECO:0000313" key="3">
    <source>
        <dbReference type="EMBL" id="CAB4047336.1"/>
    </source>
</evidence>
<proteinExistence type="predicted"/>
<evidence type="ECO:0000313" key="4">
    <source>
        <dbReference type="Proteomes" id="UP000494102"/>
    </source>
</evidence>
<protein>
    <submittedName>
        <fullName evidence="3">p-hydroxyphenylacetate 3-hydroxylase, reductase component</fullName>
        <ecNumber evidence="3">1.5.1.36</ecNumber>
    </submittedName>
</protein>
<evidence type="ECO:0000259" key="2">
    <source>
        <dbReference type="SMART" id="SM00903"/>
    </source>
</evidence>
<dbReference type="GO" id="GO:0042602">
    <property type="term" value="F:riboflavin reductase (NADPH) activity"/>
    <property type="evidence" value="ECO:0007669"/>
    <property type="project" value="TreeGrafter"/>
</dbReference>
<sequence length="177" mass="19274">MGEGGPNAIIMTQVSFDSQDFRRALGRFATGVAVVTARGSGSVPIGMTCNSFTSLSLEPPLVQWSIANNSRNYAPMCAATHFAVHVLDAGQRELCRQFSARDIDRFANVSLETGLHGLPLLQDYHARFECEVYARHEAGDHTIVVGRVLRLSHNEGEPLIFYCGALFHALSPEPTGI</sequence>
<dbReference type="InterPro" id="IPR012349">
    <property type="entry name" value="Split_barrel_FMN-bd"/>
</dbReference>
<dbReference type="SUPFAM" id="SSF50475">
    <property type="entry name" value="FMN-binding split barrel"/>
    <property type="match status" value="1"/>
</dbReference>
<keyword evidence="1 3" id="KW-0560">Oxidoreductase</keyword>
<dbReference type="AlphaFoldDB" id="A0A6J5K0H6"/>
<evidence type="ECO:0000256" key="1">
    <source>
        <dbReference type="ARBA" id="ARBA00023002"/>
    </source>
</evidence>
<dbReference type="EMBL" id="CADILN010000001">
    <property type="protein sequence ID" value="CAB4047336.1"/>
    <property type="molecule type" value="Genomic_DNA"/>
</dbReference>
<feature type="domain" description="Flavin reductase like" evidence="2">
    <location>
        <begin position="25"/>
        <end position="168"/>
    </location>
</feature>
<dbReference type="GO" id="GO:0010181">
    <property type="term" value="F:FMN binding"/>
    <property type="evidence" value="ECO:0007669"/>
    <property type="project" value="InterPro"/>
</dbReference>
<dbReference type="SMART" id="SM00903">
    <property type="entry name" value="Flavin_Reduct"/>
    <property type="match status" value="1"/>
</dbReference>
<accession>A0A6J5K0H6</accession>
<dbReference type="Pfam" id="PF01613">
    <property type="entry name" value="Flavin_Reduct"/>
    <property type="match status" value="1"/>
</dbReference>
<name>A0A6J5K0H6_9BURK</name>
<dbReference type="InterPro" id="IPR002563">
    <property type="entry name" value="Flavin_Rdtase-like_dom"/>
</dbReference>
<reference evidence="3 4" key="1">
    <citation type="submission" date="2020-04" db="EMBL/GenBank/DDBJ databases">
        <authorList>
            <person name="De Canck E."/>
        </authorList>
    </citation>
    <scope>NUCLEOTIDE SEQUENCE [LARGE SCALE GENOMIC DNA]</scope>
    <source>
        <strain evidence="3 4">LMG 9964</strain>
    </source>
</reference>
<dbReference type="PANTHER" id="PTHR30466:SF1">
    <property type="entry name" value="FMN REDUCTASE (NADH) RUTF"/>
    <property type="match status" value="1"/>
</dbReference>
<dbReference type="Gene3D" id="2.30.110.10">
    <property type="entry name" value="Electron Transport, Fmn-binding Protein, Chain A"/>
    <property type="match status" value="1"/>
</dbReference>
<dbReference type="InterPro" id="IPR050268">
    <property type="entry name" value="NADH-dep_flavin_reductase"/>
</dbReference>
<dbReference type="EC" id="1.5.1.36" evidence="3"/>